<organism evidence="1 2">
    <name type="scientific">Xanthomonas hortorum</name>
    <dbReference type="NCBI Taxonomy" id="56454"/>
    <lineage>
        <taxon>Bacteria</taxon>
        <taxon>Pseudomonadati</taxon>
        <taxon>Pseudomonadota</taxon>
        <taxon>Gammaproteobacteria</taxon>
        <taxon>Lysobacterales</taxon>
        <taxon>Lysobacteraceae</taxon>
        <taxon>Xanthomonas</taxon>
    </lineage>
</organism>
<name>A0AA47IBB1_9XANT</name>
<evidence type="ECO:0000313" key="1">
    <source>
        <dbReference type="EMBL" id="WAH65836.1"/>
    </source>
</evidence>
<gene>
    <name evidence="1" type="ORF">OEG85_07780</name>
</gene>
<dbReference type="EMBL" id="CP107241">
    <property type="protein sequence ID" value="WAH65836.1"/>
    <property type="molecule type" value="Genomic_DNA"/>
</dbReference>
<evidence type="ECO:0000313" key="2">
    <source>
        <dbReference type="Proteomes" id="UP001164737"/>
    </source>
</evidence>
<reference evidence="1" key="1">
    <citation type="submission" date="2022-10" db="EMBL/GenBank/DDBJ databases">
        <title>Complete genome sequence resource for Xanthomonas hortorum isolated from Greek Oregano.</title>
        <authorList>
            <person name="Gonzalez-Tobon J."/>
            <person name="Helmann T.C."/>
            <person name="Daughtrey M."/>
            <person name="Stodghill P.V."/>
            <person name="Filiatrault M.J."/>
        </authorList>
    </citation>
    <scope>NUCLEOTIDE SEQUENCE</scope>
    <source>
        <strain evidence="1">Oregano 108</strain>
    </source>
</reference>
<dbReference type="AlphaFoldDB" id="A0AA47IBB1"/>
<dbReference type="Proteomes" id="UP001164737">
    <property type="component" value="Chromosome"/>
</dbReference>
<protein>
    <submittedName>
        <fullName evidence="1">Uncharacterized protein</fullName>
    </submittedName>
</protein>
<proteinExistence type="predicted"/>
<accession>A0AA47IBB1</accession>
<dbReference type="RefSeq" id="WP_268214584.1">
    <property type="nucleotide sequence ID" value="NZ_CP107241.1"/>
</dbReference>
<sequence>MLCSIATRAILQPPFAEHAQAVASIQQLPPSPAEVQREQTLYSYRVVGTEL</sequence>